<organism evidence="1 2">
    <name type="scientific">Araneus ventricosus</name>
    <name type="common">Orbweaver spider</name>
    <name type="synonym">Epeira ventricosa</name>
    <dbReference type="NCBI Taxonomy" id="182803"/>
    <lineage>
        <taxon>Eukaryota</taxon>
        <taxon>Metazoa</taxon>
        <taxon>Ecdysozoa</taxon>
        <taxon>Arthropoda</taxon>
        <taxon>Chelicerata</taxon>
        <taxon>Arachnida</taxon>
        <taxon>Araneae</taxon>
        <taxon>Araneomorphae</taxon>
        <taxon>Entelegynae</taxon>
        <taxon>Araneoidea</taxon>
        <taxon>Araneidae</taxon>
        <taxon>Araneus</taxon>
    </lineage>
</organism>
<evidence type="ECO:0000313" key="1">
    <source>
        <dbReference type="EMBL" id="GBO12545.1"/>
    </source>
</evidence>
<name>A0A4Y2UHF6_ARAVE</name>
<protein>
    <recommendedName>
        <fullName evidence="3">Transposase IS30-like HTH domain-containing protein</fullName>
    </recommendedName>
</protein>
<sequence length="91" mass="10804">MSKASQLYNEEESKILQLKLLGKTVKEISKLLNRCKSMIYRVFTRKTTYEPNPYSGRPHVTDIRNDRRIRRMVSSQEMTVRDITRASLRQI</sequence>
<proteinExistence type="predicted"/>
<dbReference type="AlphaFoldDB" id="A0A4Y2UHF6"/>
<evidence type="ECO:0008006" key="3">
    <source>
        <dbReference type="Google" id="ProtNLM"/>
    </source>
</evidence>
<dbReference type="EMBL" id="BGPR01037051">
    <property type="protein sequence ID" value="GBO12545.1"/>
    <property type="molecule type" value="Genomic_DNA"/>
</dbReference>
<gene>
    <name evidence="1" type="ORF">AVEN_224585_1</name>
</gene>
<accession>A0A4Y2UHF6</accession>
<dbReference type="Proteomes" id="UP000499080">
    <property type="component" value="Unassembled WGS sequence"/>
</dbReference>
<reference evidence="1 2" key="1">
    <citation type="journal article" date="2019" name="Sci. Rep.">
        <title>Orb-weaving spider Araneus ventricosus genome elucidates the spidroin gene catalogue.</title>
        <authorList>
            <person name="Kono N."/>
            <person name="Nakamura H."/>
            <person name="Ohtoshi R."/>
            <person name="Moran D.A.P."/>
            <person name="Shinohara A."/>
            <person name="Yoshida Y."/>
            <person name="Fujiwara M."/>
            <person name="Mori M."/>
            <person name="Tomita M."/>
            <person name="Arakawa K."/>
        </authorList>
    </citation>
    <scope>NUCLEOTIDE SEQUENCE [LARGE SCALE GENOMIC DNA]</scope>
</reference>
<evidence type="ECO:0000313" key="2">
    <source>
        <dbReference type="Proteomes" id="UP000499080"/>
    </source>
</evidence>
<comment type="caution">
    <text evidence="1">The sequence shown here is derived from an EMBL/GenBank/DDBJ whole genome shotgun (WGS) entry which is preliminary data.</text>
</comment>
<keyword evidence="2" id="KW-1185">Reference proteome</keyword>
<dbReference type="OrthoDB" id="25402at2759"/>
<dbReference type="Gene3D" id="1.10.10.60">
    <property type="entry name" value="Homeodomain-like"/>
    <property type="match status" value="1"/>
</dbReference>